<evidence type="ECO:0000256" key="2">
    <source>
        <dbReference type="ARBA" id="ARBA00022448"/>
    </source>
</evidence>
<dbReference type="OrthoDB" id="10168509at2759"/>
<organism evidence="8 9">
    <name type="scientific">Brachionus plicatilis</name>
    <name type="common">Marine rotifer</name>
    <name type="synonym">Brachionus muelleri</name>
    <dbReference type="NCBI Taxonomy" id="10195"/>
    <lineage>
        <taxon>Eukaryota</taxon>
        <taxon>Metazoa</taxon>
        <taxon>Spiralia</taxon>
        <taxon>Gnathifera</taxon>
        <taxon>Rotifera</taxon>
        <taxon>Eurotatoria</taxon>
        <taxon>Monogononta</taxon>
        <taxon>Pseudotrocha</taxon>
        <taxon>Ploima</taxon>
        <taxon>Brachionidae</taxon>
        <taxon>Brachionus</taxon>
    </lineage>
</organism>
<evidence type="ECO:0000313" key="9">
    <source>
        <dbReference type="Proteomes" id="UP000276133"/>
    </source>
</evidence>
<evidence type="ECO:0000256" key="3">
    <source>
        <dbReference type="ARBA" id="ARBA00022692"/>
    </source>
</evidence>
<evidence type="ECO:0000313" key="8">
    <source>
        <dbReference type="EMBL" id="RNA32561.1"/>
    </source>
</evidence>
<sequence>MNNYIKDMPIFFRDYKDNLYSTAIYFITKQMADFPKFFSLGIIVMTIIYWLSNLRNDAGVFFAVLFISYLAMECSFSFAYFVSLATADIRLSVEIAASFVISSASFCILIGHELPLKWLKYTSWLYFMYDSVMYLVYNSYDSIPCTQPNVTITSDELTEICPNPQCYSDGKDVLERFDITDNGLARNIILTFLILIFLRILAYLKIKCEIKFSYDTNFESHENDIVNKSLNKFKNPDPFESLKG</sequence>
<evidence type="ECO:0000256" key="5">
    <source>
        <dbReference type="ARBA" id="ARBA00023136"/>
    </source>
</evidence>
<keyword evidence="5 6" id="KW-0472">Membrane</keyword>
<evidence type="ECO:0000259" key="7">
    <source>
        <dbReference type="Pfam" id="PF01061"/>
    </source>
</evidence>
<dbReference type="InterPro" id="IPR013525">
    <property type="entry name" value="ABC2_TM"/>
</dbReference>
<dbReference type="Pfam" id="PF01061">
    <property type="entry name" value="ABC2_membrane"/>
    <property type="match status" value="1"/>
</dbReference>
<comment type="caution">
    <text evidence="8">The sequence shown here is derived from an EMBL/GenBank/DDBJ whole genome shotgun (WGS) entry which is preliminary data.</text>
</comment>
<feature type="transmembrane region" description="Helical" evidence="6">
    <location>
        <begin position="58"/>
        <end position="81"/>
    </location>
</feature>
<keyword evidence="4 6" id="KW-1133">Transmembrane helix</keyword>
<dbReference type="PANTHER" id="PTHR48041">
    <property type="entry name" value="ABC TRANSPORTER G FAMILY MEMBER 28"/>
    <property type="match status" value="1"/>
</dbReference>
<evidence type="ECO:0000256" key="6">
    <source>
        <dbReference type="SAM" id="Phobius"/>
    </source>
</evidence>
<feature type="transmembrane region" description="Helical" evidence="6">
    <location>
        <begin position="93"/>
        <end position="111"/>
    </location>
</feature>
<proteinExistence type="predicted"/>
<comment type="subcellular location">
    <subcellularLocation>
        <location evidence="1">Membrane</location>
        <topology evidence="1">Multi-pass membrane protein</topology>
    </subcellularLocation>
</comment>
<dbReference type="STRING" id="10195.A0A3M7S9W8"/>
<dbReference type="Proteomes" id="UP000276133">
    <property type="component" value="Unassembled WGS sequence"/>
</dbReference>
<dbReference type="GO" id="GO:0005886">
    <property type="term" value="C:plasma membrane"/>
    <property type="evidence" value="ECO:0007669"/>
    <property type="project" value="TreeGrafter"/>
</dbReference>
<feature type="transmembrane region" description="Helical" evidence="6">
    <location>
        <begin position="34"/>
        <end position="52"/>
    </location>
</feature>
<dbReference type="AlphaFoldDB" id="A0A3M7S9W8"/>
<keyword evidence="2" id="KW-0813">Transport</keyword>
<dbReference type="PANTHER" id="PTHR48041:SF139">
    <property type="entry name" value="PROTEIN SCARLET"/>
    <property type="match status" value="1"/>
</dbReference>
<evidence type="ECO:0000256" key="4">
    <source>
        <dbReference type="ARBA" id="ARBA00022989"/>
    </source>
</evidence>
<protein>
    <submittedName>
        <fullName evidence="8">White-like isoform X1</fullName>
    </submittedName>
</protein>
<feature type="domain" description="ABC-2 type transporter transmembrane" evidence="7">
    <location>
        <begin position="3"/>
        <end position="136"/>
    </location>
</feature>
<feature type="transmembrane region" description="Helical" evidence="6">
    <location>
        <begin position="184"/>
        <end position="204"/>
    </location>
</feature>
<keyword evidence="3 6" id="KW-0812">Transmembrane</keyword>
<evidence type="ECO:0000256" key="1">
    <source>
        <dbReference type="ARBA" id="ARBA00004141"/>
    </source>
</evidence>
<reference evidence="8 9" key="1">
    <citation type="journal article" date="2018" name="Sci. Rep.">
        <title>Genomic signatures of local adaptation to the degree of environmental predictability in rotifers.</title>
        <authorList>
            <person name="Franch-Gras L."/>
            <person name="Hahn C."/>
            <person name="Garcia-Roger E.M."/>
            <person name="Carmona M.J."/>
            <person name="Serra M."/>
            <person name="Gomez A."/>
        </authorList>
    </citation>
    <scope>NUCLEOTIDE SEQUENCE [LARGE SCALE GENOMIC DNA]</scope>
    <source>
        <strain evidence="8">HYR1</strain>
    </source>
</reference>
<accession>A0A3M7S9W8</accession>
<keyword evidence="9" id="KW-1185">Reference proteome</keyword>
<dbReference type="EMBL" id="REGN01001784">
    <property type="protein sequence ID" value="RNA32561.1"/>
    <property type="molecule type" value="Genomic_DNA"/>
</dbReference>
<dbReference type="GO" id="GO:0140359">
    <property type="term" value="F:ABC-type transporter activity"/>
    <property type="evidence" value="ECO:0007669"/>
    <property type="project" value="InterPro"/>
</dbReference>
<gene>
    <name evidence="8" type="ORF">BpHYR1_015125</name>
</gene>
<dbReference type="InterPro" id="IPR050352">
    <property type="entry name" value="ABCG_transporters"/>
</dbReference>
<name>A0A3M7S9W8_BRAPC</name>